<sequence>MSLRTAMNSLSPPMVASAGIGVLAAMPWMSSGVSLAFLQGANVAAFCANCLAVSIPGRIDGMQDQEMRPGLLRADDDPVTYESPDYTNVYSPSRGRTMVAPSGWAFAIWGPIYAGEAIFTVAQFFPQSGLVIYLPSISAPFIAANLFQSLWCASFRPQYQGWASYISVAMLGGTAYSLSQVHAVAFTATGPAYWFLLPLSIHFGWTTAATLVNLSGSVAMSPENSDEAVTAMGHSSAVLATALGVGLTLNHAAPVYGLTLAWALSACADGMKSRDAPAAKIMQKLCWTGALACATAAASTFVL</sequence>
<keyword evidence="1" id="KW-0812">Transmembrane</keyword>
<evidence type="ECO:0000313" key="3">
    <source>
        <dbReference type="Proteomes" id="UP000198406"/>
    </source>
</evidence>
<evidence type="ECO:0000256" key="1">
    <source>
        <dbReference type="SAM" id="Phobius"/>
    </source>
</evidence>
<feature type="transmembrane region" description="Helical" evidence="1">
    <location>
        <begin position="165"/>
        <end position="186"/>
    </location>
</feature>
<comment type="caution">
    <text evidence="2">The sequence shown here is derived from an EMBL/GenBank/DDBJ whole genome shotgun (WGS) entry which is preliminary data.</text>
</comment>
<organism evidence="2 3">
    <name type="scientific">Fistulifera solaris</name>
    <name type="common">Oleaginous diatom</name>
    <dbReference type="NCBI Taxonomy" id="1519565"/>
    <lineage>
        <taxon>Eukaryota</taxon>
        <taxon>Sar</taxon>
        <taxon>Stramenopiles</taxon>
        <taxon>Ochrophyta</taxon>
        <taxon>Bacillariophyta</taxon>
        <taxon>Bacillariophyceae</taxon>
        <taxon>Bacillariophycidae</taxon>
        <taxon>Naviculales</taxon>
        <taxon>Naviculaceae</taxon>
        <taxon>Fistulifera</taxon>
    </lineage>
</organism>
<dbReference type="Proteomes" id="UP000198406">
    <property type="component" value="Unassembled WGS sequence"/>
</dbReference>
<feature type="transmembrane region" description="Helical" evidence="1">
    <location>
        <begin position="104"/>
        <end position="125"/>
    </location>
</feature>
<dbReference type="PANTHER" id="PTHR33802:SF1">
    <property type="entry name" value="XK-RELATED PROTEIN"/>
    <property type="match status" value="1"/>
</dbReference>
<feature type="transmembrane region" description="Helical" evidence="1">
    <location>
        <begin position="131"/>
        <end position="153"/>
    </location>
</feature>
<dbReference type="OrthoDB" id="5586934at2759"/>
<keyword evidence="1" id="KW-1133">Transmembrane helix</keyword>
<dbReference type="PANTHER" id="PTHR33802">
    <property type="entry name" value="SI:CH211-161H7.5-RELATED"/>
    <property type="match status" value="1"/>
</dbReference>
<evidence type="ECO:0000313" key="2">
    <source>
        <dbReference type="EMBL" id="GAX09357.1"/>
    </source>
</evidence>
<dbReference type="EMBL" id="BDSP01000007">
    <property type="protein sequence ID" value="GAX09357.1"/>
    <property type="molecule type" value="Genomic_DNA"/>
</dbReference>
<gene>
    <name evidence="2" type="ORF">FisN_6Lh272</name>
</gene>
<dbReference type="AlphaFoldDB" id="A0A1Z5J5T8"/>
<keyword evidence="3" id="KW-1185">Reference proteome</keyword>
<dbReference type="InParanoid" id="A0A1Z5J5T8"/>
<name>A0A1Z5J5T8_FISSO</name>
<feature type="transmembrane region" description="Helical" evidence="1">
    <location>
        <begin position="285"/>
        <end position="302"/>
    </location>
</feature>
<proteinExistence type="predicted"/>
<protein>
    <submittedName>
        <fullName evidence="2">Uncharacterized protein</fullName>
    </submittedName>
</protein>
<reference evidence="2 3" key="1">
    <citation type="journal article" date="2015" name="Plant Cell">
        <title>Oil accumulation by the oleaginous diatom Fistulifera solaris as revealed by the genome and transcriptome.</title>
        <authorList>
            <person name="Tanaka T."/>
            <person name="Maeda Y."/>
            <person name="Veluchamy A."/>
            <person name="Tanaka M."/>
            <person name="Abida H."/>
            <person name="Marechal E."/>
            <person name="Bowler C."/>
            <person name="Muto M."/>
            <person name="Sunaga Y."/>
            <person name="Tanaka M."/>
            <person name="Yoshino T."/>
            <person name="Taniguchi T."/>
            <person name="Fukuda Y."/>
            <person name="Nemoto M."/>
            <person name="Matsumoto M."/>
            <person name="Wong P.S."/>
            <person name="Aburatani S."/>
            <person name="Fujibuchi W."/>
        </authorList>
    </citation>
    <scope>NUCLEOTIDE SEQUENCE [LARGE SCALE GENOMIC DNA]</scope>
    <source>
        <strain evidence="2 3">JPCC DA0580</strain>
    </source>
</reference>
<accession>A0A1Z5J5T8</accession>
<keyword evidence="1" id="KW-0472">Membrane</keyword>